<evidence type="ECO:0000313" key="2">
    <source>
        <dbReference type="EMBL" id="MFB9206032.1"/>
    </source>
</evidence>
<comment type="caution">
    <text evidence="2">The sequence shown here is derived from an EMBL/GenBank/DDBJ whole genome shotgun (WGS) entry which is preliminary data.</text>
</comment>
<sequence length="132" mass="14125">MPKLKSVIAGLAVSTALTGGVVSLGATTTANASTANNLTSPTTLSWGDGDGHGWWHRRHHRCNRNRHGWGGGGGFGWGGGGWGGGGWGGGWRRHRGGGVCVKIFNENTNDNTDTRTNNELREDRRARFDRED</sequence>
<evidence type="ECO:0000313" key="3">
    <source>
        <dbReference type="Proteomes" id="UP001589647"/>
    </source>
</evidence>
<dbReference type="RefSeq" id="WP_189652476.1">
    <property type="nucleotide sequence ID" value="NZ_BMRC01000028.1"/>
</dbReference>
<accession>A0ABV5INU2</accession>
<evidence type="ECO:0000256" key="1">
    <source>
        <dbReference type="SAM" id="SignalP"/>
    </source>
</evidence>
<gene>
    <name evidence="2" type="ORF">ACFFV7_32895</name>
</gene>
<keyword evidence="1" id="KW-0732">Signal</keyword>
<name>A0ABV5INU2_9ACTN</name>
<feature type="signal peptide" evidence="1">
    <location>
        <begin position="1"/>
        <end position="32"/>
    </location>
</feature>
<keyword evidence="3" id="KW-1185">Reference proteome</keyword>
<protein>
    <submittedName>
        <fullName evidence="2">Uncharacterized protein</fullName>
    </submittedName>
</protein>
<dbReference type="Proteomes" id="UP001589647">
    <property type="component" value="Unassembled WGS sequence"/>
</dbReference>
<dbReference type="EMBL" id="JBHMEI010000033">
    <property type="protein sequence ID" value="MFB9206032.1"/>
    <property type="molecule type" value="Genomic_DNA"/>
</dbReference>
<feature type="chain" id="PRO_5046397589" evidence="1">
    <location>
        <begin position="33"/>
        <end position="132"/>
    </location>
</feature>
<reference evidence="2 3" key="1">
    <citation type="submission" date="2024-09" db="EMBL/GenBank/DDBJ databases">
        <authorList>
            <person name="Sun Q."/>
            <person name="Mori K."/>
        </authorList>
    </citation>
    <scope>NUCLEOTIDE SEQUENCE [LARGE SCALE GENOMIC DNA]</scope>
    <source>
        <strain evidence="2 3">CCM 3426</strain>
    </source>
</reference>
<organism evidence="2 3">
    <name type="scientific">Nonomuraea spiralis</name>
    <dbReference type="NCBI Taxonomy" id="46182"/>
    <lineage>
        <taxon>Bacteria</taxon>
        <taxon>Bacillati</taxon>
        <taxon>Actinomycetota</taxon>
        <taxon>Actinomycetes</taxon>
        <taxon>Streptosporangiales</taxon>
        <taxon>Streptosporangiaceae</taxon>
        <taxon>Nonomuraea</taxon>
    </lineage>
</organism>
<proteinExistence type="predicted"/>